<dbReference type="SUPFAM" id="SSF53067">
    <property type="entry name" value="Actin-like ATPase domain"/>
    <property type="match status" value="2"/>
</dbReference>
<evidence type="ECO:0000256" key="9">
    <source>
        <dbReference type="ARBA" id="ARBA00013188"/>
    </source>
</evidence>
<keyword evidence="22" id="KW-1185">Reference proteome</keyword>
<comment type="caution">
    <text evidence="21">The sequence shown here is derived from an EMBL/GenBank/DDBJ whole genome shotgun (WGS) entry which is preliminary data.</text>
</comment>
<dbReference type="GO" id="GO:0046872">
    <property type="term" value="F:metal ion binding"/>
    <property type="evidence" value="ECO:0007669"/>
    <property type="project" value="UniProtKB-KW"/>
</dbReference>
<comment type="catalytic activity">
    <reaction evidence="1">
        <text>D-ribulose 5-phosphate = D-xylulose 5-phosphate</text>
        <dbReference type="Rhea" id="RHEA:13677"/>
        <dbReference type="ChEBI" id="CHEBI:57737"/>
        <dbReference type="ChEBI" id="CHEBI:58121"/>
        <dbReference type="EC" id="5.1.3.1"/>
    </reaction>
</comment>
<keyword evidence="13" id="KW-0418">Kinase</keyword>
<evidence type="ECO:0000256" key="17">
    <source>
        <dbReference type="ARBA" id="ARBA00023277"/>
    </source>
</evidence>
<dbReference type="InterPro" id="IPR043129">
    <property type="entry name" value="ATPase_NBD"/>
</dbReference>
<name>A0AAE0FN56_9CHLO</name>
<evidence type="ECO:0000256" key="8">
    <source>
        <dbReference type="ARBA" id="ARBA00012099"/>
    </source>
</evidence>
<protein>
    <recommendedName>
        <fullName evidence="18">Pentose-5-phosphate 3-epimerase</fullName>
        <ecNumber evidence="8">2.7.1.30</ecNumber>
        <ecNumber evidence="9">5.1.3.1</ecNumber>
    </recommendedName>
</protein>
<dbReference type="EC" id="2.7.1.30" evidence="8"/>
<evidence type="ECO:0000259" key="20">
    <source>
        <dbReference type="Pfam" id="PF02782"/>
    </source>
</evidence>
<dbReference type="InterPro" id="IPR000056">
    <property type="entry name" value="Ribul_P_3_epim-like"/>
</dbReference>
<dbReference type="PANTHER" id="PTHR43435">
    <property type="entry name" value="RIBULOKINASE"/>
    <property type="match status" value="1"/>
</dbReference>
<keyword evidence="10" id="KW-0808">Transferase</keyword>
<evidence type="ECO:0000256" key="11">
    <source>
        <dbReference type="ARBA" id="ARBA00022723"/>
    </source>
</evidence>
<dbReference type="CDD" id="cd00429">
    <property type="entry name" value="RPE"/>
    <property type="match status" value="1"/>
</dbReference>
<evidence type="ECO:0000313" key="22">
    <source>
        <dbReference type="Proteomes" id="UP001190700"/>
    </source>
</evidence>
<evidence type="ECO:0000256" key="14">
    <source>
        <dbReference type="ARBA" id="ARBA00022840"/>
    </source>
</evidence>
<evidence type="ECO:0000256" key="5">
    <source>
        <dbReference type="ARBA" id="ARBA00001954"/>
    </source>
</evidence>
<dbReference type="InterPro" id="IPR005929">
    <property type="entry name" value="Ribulokinase"/>
</dbReference>
<evidence type="ECO:0000256" key="18">
    <source>
        <dbReference type="ARBA" id="ARBA00030599"/>
    </source>
</evidence>
<gene>
    <name evidence="21" type="ORF">CYMTET_28355</name>
</gene>
<evidence type="ECO:0000256" key="12">
    <source>
        <dbReference type="ARBA" id="ARBA00022741"/>
    </source>
</evidence>
<evidence type="ECO:0000256" key="1">
    <source>
        <dbReference type="ARBA" id="ARBA00001782"/>
    </source>
</evidence>
<dbReference type="InterPro" id="IPR018483">
    <property type="entry name" value="Carb_kinase_FGGY_CS"/>
</dbReference>
<dbReference type="GO" id="GO:0008741">
    <property type="term" value="F:ribulokinase activity"/>
    <property type="evidence" value="ECO:0007669"/>
    <property type="project" value="InterPro"/>
</dbReference>
<dbReference type="Gene3D" id="3.20.20.70">
    <property type="entry name" value="Aldolase class I"/>
    <property type="match status" value="1"/>
</dbReference>
<evidence type="ECO:0000259" key="19">
    <source>
        <dbReference type="Pfam" id="PF00370"/>
    </source>
</evidence>
<dbReference type="Proteomes" id="UP001190700">
    <property type="component" value="Unassembled WGS sequence"/>
</dbReference>
<dbReference type="InterPro" id="IPR018484">
    <property type="entry name" value="FGGY_N"/>
</dbReference>
<proteinExistence type="inferred from homology"/>
<keyword evidence="11" id="KW-0479">Metal-binding</keyword>
<keyword evidence="12" id="KW-0547">Nucleotide-binding</keyword>
<evidence type="ECO:0000256" key="15">
    <source>
        <dbReference type="ARBA" id="ARBA00022935"/>
    </source>
</evidence>
<evidence type="ECO:0000256" key="4">
    <source>
        <dbReference type="ARBA" id="ARBA00001947"/>
    </source>
</evidence>
<dbReference type="PROSITE" id="PS00445">
    <property type="entry name" value="FGGY_KINASES_2"/>
    <property type="match status" value="1"/>
</dbReference>
<dbReference type="Pfam" id="PF00834">
    <property type="entry name" value="Ribul_P_3_epim"/>
    <property type="match status" value="1"/>
</dbReference>
<comment type="cofactor">
    <cofactor evidence="3">
        <name>Co(2+)</name>
        <dbReference type="ChEBI" id="CHEBI:48828"/>
    </cofactor>
</comment>
<keyword evidence="17" id="KW-0119">Carbohydrate metabolism</keyword>
<organism evidence="21 22">
    <name type="scientific">Cymbomonas tetramitiformis</name>
    <dbReference type="NCBI Taxonomy" id="36881"/>
    <lineage>
        <taxon>Eukaryota</taxon>
        <taxon>Viridiplantae</taxon>
        <taxon>Chlorophyta</taxon>
        <taxon>Pyramimonadophyceae</taxon>
        <taxon>Pyramimonadales</taxon>
        <taxon>Pyramimonadaceae</taxon>
        <taxon>Cymbomonas</taxon>
    </lineage>
</organism>
<dbReference type="GO" id="GO:0019569">
    <property type="term" value="P:L-arabinose catabolic process to D-xylulose 5-phosphate"/>
    <property type="evidence" value="ECO:0007669"/>
    <property type="project" value="InterPro"/>
</dbReference>
<dbReference type="Pfam" id="PF02782">
    <property type="entry name" value="FGGY_C"/>
    <property type="match status" value="1"/>
</dbReference>
<comment type="cofactor">
    <cofactor evidence="4">
        <name>Zn(2+)</name>
        <dbReference type="ChEBI" id="CHEBI:29105"/>
    </cofactor>
</comment>
<comment type="pathway">
    <text evidence="6">Polyol metabolism; glycerol degradation via glycerol kinase pathway; sn-glycerol 3-phosphate from glycerol: step 1/1.</text>
</comment>
<dbReference type="Gene3D" id="3.30.420.40">
    <property type="match status" value="2"/>
</dbReference>
<dbReference type="FunFam" id="3.20.20.70:FF:000004">
    <property type="entry name" value="Ribulose-phosphate 3-epimerase"/>
    <property type="match status" value="1"/>
</dbReference>
<dbReference type="EC" id="5.1.3.1" evidence="9"/>
<dbReference type="GO" id="GO:0005524">
    <property type="term" value="F:ATP binding"/>
    <property type="evidence" value="ECO:0007669"/>
    <property type="project" value="UniProtKB-KW"/>
</dbReference>
<dbReference type="EMBL" id="LGRX02015937">
    <property type="protein sequence ID" value="KAK3262809.1"/>
    <property type="molecule type" value="Genomic_DNA"/>
</dbReference>
<dbReference type="GO" id="GO:0019150">
    <property type="term" value="F:D-ribulokinase activity"/>
    <property type="evidence" value="ECO:0007669"/>
    <property type="project" value="TreeGrafter"/>
</dbReference>
<dbReference type="InterPro" id="IPR018485">
    <property type="entry name" value="FGGY_C"/>
</dbReference>
<comment type="cofactor">
    <cofactor evidence="2">
        <name>Mn(2+)</name>
        <dbReference type="ChEBI" id="CHEBI:29035"/>
    </cofactor>
</comment>
<dbReference type="InterPro" id="IPR013785">
    <property type="entry name" value="Aldolase_TIM"/>
</dbReference>
<evidence type="ECO:0000256" key="3">
    <source>
        <dbReference type="ARBA" id="ARBA00001941"/>
    </source>
</evidence>
<reference evidence="21 22" key="1">
    <citation type="journal article" date="2015" name="Genome Biol. Evol.">
        <title>Comparative Genomics of a Bacterivorous Green Alga Reveals Evolutionary Causalities and Consequences of Phago-Mixotrophic Mode of Nutrition.</title>
        <authorList>
            <person name="Burns J.A."/>
            <person name="Paasch A."/>
            <person name="Narechania A."/>
            <person name="Kim E."/>
        </authorList>
    </citation>
    <scope>NUCLEOTIDE SEQUENCE [LARGE SCALE GENOMIC DNA]</scope>
    <source>
        <strain evidence="21 22">PLY_AMNH</strain>
    </source>
</reference>
<comment type="similarity">
    <text evidence="7">Belongs to the ribulose-phosphate 3-epimerase family.</text>
</comment>
<dbReference type="InterPro" id="IPR011060">
    <property type="entry name" value="RibuloseP-bd_barrel"/>
</dbReference>
<dbReference type="SUPFAM" id="SSF51366">
    <property type="entry name" value="Ribulose-phoshate binding barrel"/>
    <property type="match status" value="1"/>
</dbReference>
<evidence type="ECO:0000313" key="21">
    <source>
        <dbReference type="EMBL" id="KAK3262809.1"/>
    </source>
</evidence>
<evidence type="ECO:0000256" key="2">
    <source>
        <dbReference type="ARBA" id="ARBA00001936"/>
    </source>
</evidence>
<feature type="domain" description="Carbohydrate kinase FGGY N-terminal" evidence="19">
    <location>
        <begin position="89"/>
        <end position="204"/>
    </location>
</feature>
<accession>A0AAE0FN56</accession>
<dbReference type="PANTHER" id="PTHR43435:SF4">
    <property type="entry name" value="FGGY CARBOHYDRATE KINASE DOMAIN-CONTAINING PROTEIN"/>
    <property type="match status" value="1"/>
</dbReference>
<comment type="cofactor">
    <cofactor evidence="5">
        <name>Fe(2+)</name>
        <dbReference type="ChEBI" id="CHEBI:29033"/>
    </cofactor>
</comment>
<dbReference type="GO" id="GO:0004370">
    <property type="term" value="F:glycerol kinase activity"/>
    <property type="evidence" value="ECO:0007669"/>
    <property type="project" value="UniProtKB-EC"/>
</dbReference>
<feature type="domain" description="Carbohydrate kinase FGGY C-terminal" evidence="20">
    <location>
        <begin position="214"/>
        <end position="398"/>
    </location>
</feature>
<keyword evidence="14" id="KW-0067">ATP-binding</keyword>
<keyword evidence="16" id="KW-0413">Isomerase</keyword>
<evidence type="ECO:0000256" key="13">
    <source>
        <dbReference type="ARBA" id="ARBA00022777"/>
    </source>
</evidence>
<evidence type="ECO:0000256" key="10">
    <source>
        <dbReference type="ARBA" id="ARBA00022679"/>
    </source>
</evidence>
<keyword evidence="15" id="KW-0054">Arabinose catabolism</keyword>
<evidence type="ECO:0000256" key="7">
    <source>
        <dbReference type="ARBA" id="ARBA00009541"/>
    </source>
</evidence>
<dbReference type="CDD" id="cd07781">
    <property type="entry name" value="ASKHA_NBD_FGGY_L-RBK"/>
    <property type="match status" value="1"/>
</dbReference>
<dbReference type="GO" id="GO:0004750">
    <property type="term" value="F:D-ribulose-phosphate 3-epimerase activity"/>
    <property type="evidence" value="ECO:0007669"/>
    <property type="project" value="UniProtKB-EC"/>
</dbReference>
<sequence>MVPLASRSNEDGRRMVVRMVVVDGMWLSRTTGDATERTDEGWRGESSSAWTVGVSVGITVQAAEVAACGDDALRVNSGGAGPVSAEWMVPKSLWLKRNEPEVYAAAHFICEYQDYMNFHLTGRMCASINNVSVRWHYSAERGGYPASLLDKLGLGALLHKWPKEVLPLGARVGGLTEAAARHLGLPTGLPVAQGGADAFIGMIGLGVLQPGELALLTGSSHLHLGVSREAMHGKGMFGSYADCLLPGTHVVEGGQTSTGSVISWYKRMLGEEVTYDILNAEAEAVPPGCEGLAALDHFQGNRTPHTDAASRGALVGLTLKHTRGHIFRALIEAVCFGTALILDTMRSAGYNPKAIVIAGGATRSPLWLQVHADVCGLPLRRTRVADACSLGSAILAAVCAGSFADVSTAVQSMVHVSEVVEPNPRMTVTYAAPYLAYKNLYPALSPLFHASNNPAAASTLIAPSILAGDFSNLEGEATRMAEAGAEWLHVDICDGQFCGNLTIGAPVVKSLRSKTRLFLDCHLAVMHPESQVQQFAQAGADQLTFHPEAAKDSEALAVAIRTAGMKVGVALQPGSPTSVALPLLQKGLVDTVNVMAVEPGFGGQPFQEHVLEKVRELRDLFPSINIQVDGGVNPNRTAKLAKDAGANILIAGTSIFGSEDPKRVVSALKQA</sequence>
<dbReference type="AlphaFoldDB" id="A0AAE0FN56"/>
<dbReference type="GO" id="GO:0005737">
    <property type="term" value="C:cytoplasm"/>
    <property type="evidence" value="ECO:0007669"/>
    <property type="project" value="TreeGrafter"/>
</dbReference>
<evidence type="ECO:0000256" key="6">
    <source>
        <dbReference type="ARBA" id="ARBA00005190"/>
    </source>
</evidence>
<dbReference type="NCBIfam" id="NF004076">
    <property type="entry name" value="PRK05581.1-4"/>
    <property type="match status" value="1"/>
</dbReference>
<dbReference type="Pfam" id="PF00370">
    <property type="entry name" value="FGGY_N"/>
    <property type="match status" value="1"/>
</dbReference>
<evidence type="ECO:0000256" key="16">
    <source>
        <dbReference type="ARBA" id="ARBA00023235"/>
    </source>
</evidence>